<evidence type="ECO:0000313" key="10">
    <source>
        <dbReference type="EMBL" id="EAZ92184.1"/>
    </source>
</evidence>
<dbReference type="PANTHER" id="PTHR45453:SF1">
    <property type="entry name" value="PHOSPHATE REGULON SENSOR PROTEIN PHOR"/>
    <property type="match status" value="1"/>
</dbReference>
<dbReference type="Proteomes" id="UP000003781">
    <property type="component" value="Unassembled WGS sequence"/>
</dbReference>
<gene>
    <name evidence="10" type="ORF">CY0110_24776</name>
</gene>
<keyword evidence="8" id="KW-0812">Transmembrane</keyword>
<dbReference type="Gene3D" id="3.30.565.10">
    <property type="entry name" value="Histidine kinase-like ATPase, C-terminal domain"/>
    <property type="match status" value="1"/>
</dbReference>
<evidence type="ECO:0000256" key="8">
    <source>
        <dbReference type="SAM" id="Phobius"/>
    </source>
</evidence>
<evidence type="ECO:0000256" key="2">
    <source>
        <dbReference type="ARBA" id="ARBA00012438"/>
    </source>
</evidence>
<dbReference type="FunFam" id="1.10.287.130:FF:000001">
    <property type="entry name" value="Two-component sensor histidine kinase"/>
    <property type="match status" value="1"/>
</dbReference>
<keyword evidence="6" id="KW-0902">Two-component regulatory system</keyword>
<dbReference type="SMART" id="SM00387">
    <property type="entry name" value="HATPase_c"/>
    <property type="match status" value="1"/>
</dbReference>
<dbReference type="GO" id="GO:0000155">
    <property type="term" value="F:phosphorelay sensor kinase activity"/>
    <property type="evidence" value="ECO:0007669"/>
    <property type="project" value="InterPro"/>
</dbReference>
<dbReference type="InterPro" id="IPR050351">
    <property type="entry name" value="BphY/WalK/GraS-like"/>
</dbReference>
<organism evidence="10 11">
    <name type="scientific">Crocosphaera chwakensis CCY0110</name>
    <dbReference type="NCBI Taxonomy" id="391612"/>
    <lineage>
        <taxon>Bacteria</taxon>
        <taxon>Bacillati</taxon>
        <taxon>Cyanobacteriota</taxon>
        <taxon>Cyanophyceae</taxon>
        <taxon>Oscillatoriophycideae</taxon>
        <taxon>Chroococcales</taxon>
        <taxon>Aphanothecaceae</taxon>
        <taxon>Crocosphaera</taxon>
        <taxon>Crocosphaera chwakensis</taxon>
    </lineage>
</organism>
<dbReference type="GO" id="GO:0005886">
    <property type="term" value="C:plasma membrane"/>
    <property type="evidence" value="ECO:0007669"/>
    <property type="project" value="TreeGrafter"/>
</dbReference>
<dbReference type="CDD" id="cd00082">
    <property type="entry name" value="HisKA"/>
    <property type="match status" value="1"/>
</dbReference>
<dbReference type="InterPro" id="IPR005467">
    <property type="entry name" value="His_kinase_dom"/>
</dbReference>
<dbReference type="CDD" id="cd00075">
    <property type="entry name" value="HATPase"/>
    <property type="match status" value="1"/>
</dbReference>
<comment type="catalytic activity">
    <reaction evidence="1">
        <text>ATP + protein L-histidine = ADP + protein N-phospho-L-histidine.</text>
        <dbReference type="EC" id="2.7.13.3"/>
    </reaction>
</comment>
<accession>A3IMT1</accession>
<evidence type="ECO:0000256" key="5">
    <source>
        <dbReference type="ARBA" id="ARBA00022777"/>
    </source>
</evidence>
<evidence type="ECO:0000259" key="9">
    <source>
        <dbReference type="PROSITE" id="PS50109"/>
    </source>
</evidence>
<protein>
    <recommendedName>
        <fullName evidence="2">histidine kinase</fullName>
        <ecNumber evidence="2">2.7.13.3</ecNumber>
    </recommendedName>
</protein>
<feature type="transmembrane region" description="Helical" evidence="8">
    <location>
        <begin position="12"/>
        <end position="33"/>
    </location>
</feature>
<dbReference type="Pfam" id="PF00512">
    <property type="entry name" value="HisKA"/>
    <property type="match status" value="1"/>
</dbReference>
<dbReference type="OrthoDB" id="9813151at2"/>
<dbReference type="RefSeq" id="WP_008274689.1">
    <property type="nucleotide sequence ID" value="NZ_AAXW01000008.1"/>
</dbReference>
<keyword evidence="11" id="KW-1185">Reference proteome</keyword>
<dbReference type="PROSITE" id="PS50109">
    <property type="entry name" value="HIS_KIN"/>
    <property type="match status" value="1"/>
</dbReference>
<dbReference type="FunFam" id="3.30.565.10:FF:000006">
    <property type="entry name" value="Sensor histidine kinase WalK"/>
    <property type="match status" value="1"/>
</dbReference>
<dbReference type="Pfam" id="PF02518">
    <property type="entry name" value="HATPase_c"/>
    <property type="match status" value="1"/>
</dbReference>
<dbReference type="AlphaFoldDB" id="A3IMT1"/>
<keyword evidence="8" id="KW-1133">Transmembrane helix</keyword>
<sequence length="423" mass="47445">MFQNARFRLLLSYLLVMEGILMIFGGSIYFSFIRQESKQLDNKLMALAEVVAPTFSKIQYQDASLLQQLNNEQLFDPESQSIEWFDHNKNLLWHQGSLEVSSQPEPGLFTLASQQDNSEVRSVTLSVAVNASVHSQPYSQGYVRISQSLEDLEASQHQLLLILSLSAIAAFTLAAVGGYFLTDTAVKPIEEAYDKQQQFTADASHELRGPLTAIKASIDIMRRHPERFQEKDNRKVGAIANATEQMTRLVEDLLFLARAEKKTTKSNPEYSSICLNDLLQKLIDLLEPLAAEKNITLNYQVFDEVFVMGNPDQLNRLFSNLIYNALNYTSEKGLVLVRLVQHNQLVKVAIEDTGVGIAEEDLPHVFDRFWRVDKARHNSGGTGLGLSIAQAIAYSHQGKITVKSKLGIGTCFQVSLPILNHKE</sequence>
<reference evidence="10 11" key="1">
    <citation type="submission" date="2007-03" db="EMBL/GenBank/DDBJ databases">
        <authorList>
            <person name="Stal L."/>
            <person name="Ferriera S."/>
            <person name="Johnson J."/>
            <person name="Kravitz S."/>
            <person name="Beeson K."/>
            <person name="Sutton G."/>
            <person name="Rogers Y.-H."/>
            <person name="Friedman R."/>
            <person name="Frazier M."/>
            <person name="Venter J.C."/>
        </authorList>
    </citation>
    <scope>NUCLEOTIDE SEQUENCE [LARGE SCALE GENOMIC DNA]</scope>
    <source>
        <strain evidence="10 11">CCY0110</strain>
    </source>
</reference>
<dbReference type="EMBL" id="AAXW01000008">
    <property type="protein sequence ID" value="EAZ92184.1"/>
    <property type="molecule type" value="Genomic_DNA"/>
</dbReference>
<evidence type="ECO:0000256" key="7">
    <source>
        <dbReference type="ARBA" id="ARBA00023136"/>
    </source>
</evidence>
<dbReference type="SMART" id="SM00388">
    <property type="entry name" value="HisKA"/>
    <property type="match status" value="1"/>
</dbReference>
<dbReference type="EC" id="2.7.13.3" evidence="2"/>
<evidence type="ECO:0000256" key="6">
    <source>
        <dbReference type="ARBA" id="ARBA00023012"/>
    </source>
</evidence>
<keyword evidence="5 10" id="KW-0418">Kinase</keyword>
<dbReference type="InterPro" id="IPR004358">
    <property type="entry name" value="Sig_transdc_His_kin-like_C"/>
</dbReference>
<dbReference type="SUPFAM" id="SSF47384">
    <property type="entry name" value="Homodimeric domain of signal transducing histidine kinase"/>
    <property type="match status" value="1"/>
</dbReference>
<keyword evidence="3" id="KW-0597">Phosphoprotein</keyword>
<dbReference type="SUPFAM" id="SSF55874">
    <property type="entry name" value="ATPase domain of HSP90 chaperone/DNA topoisomerase II/histidine kinase"/>
    <property type="match status" value="1"/>
</dbReference>
<dbReference type="InterPro" id="IPR003594">
    <property type="entry name" value="HATPase_dom"/>
</dbReference>
<evidence type="ECO:0000256" key="4">
    <source>
        <dbReference type="ARBA" id="ARBA00022679"/>
    </source>
</evidence>
<proteinExistence type="predicted"/>
<comment type="caution">
    <text evidence="10">The sequence shown here is derived from an EMBL/GenBank/DDBJ whole genome shotgun (WGS) entry which is preliminary data.</text>
</comment>
<dbReference type="PANTHER" id="PTHR45453">
    <property type="entry name" value="PHOSPHATE REGULON SENSOR PROTEIN PHOR"/>
    <property type="match status" value="1"/>
</dbReference>
<feature type="transmembrane region" description="Helical" evidence="8">
    <location>
        <begin position="159"/>
        <end position="181"/>
    </location>
</feature>
<dbReference type="InterPro" id="IPR003661">
    <property type="entry name" value="HisK_dim/P_dom"/>
</dbReference>
<feature type="domain" description="Histidine kinase" evidence="9">
    <location>
        <begin position="202"/>
        <end position="420"/>
    </location>
</feature>
<keyword evidence="4" id="KW-0808">Transferase</keyword>
<evidence type="ECO:0000256" key="3">
    <source>
        <dbReference type="ARBA" id="ARBA00022553"/>
    </source>
</evidence>
<dbReference type="Gene3D" id="1.10.287.130">
    <property type="match status" value="1"/>
</dbReference>
<dbReference type="InterPro" id="IPR036097">
    <property type="entry name" value="HisK_dim/P_sf"/>
</dbReference>
<evidence type="ECO:0000256" key="1">
    <source>
        <dbReference type="ARBA" id="ARBA00000085"/>
    </source>
</evidence>
<name>A3IMT1_9CHRO</name>
<keyword evidence="7 8" id="KW-0472">Membrane</keyword>
<dbReference type="PRINTS" id="PR00344">
    <property type="entry name" value="BCTRLSENSOR"/>
</dbReference>
<evidence type="ECO:0000313" key="11">
    <source>
        <dbReference type="Proteomes" id="UP000003781"/>
    </source>
</evidence>
<dbReference type="InterPro" id="IPR036890">
    <property type="entry name" value="HATPase_C_sf"/>
</dbReference>
<dbReference type="GO" id="GO:0016036">
    <property type="term" value="P:cellular response to phosphate starvation"/>
    <property type="evidence" value="ECO:0007669"/>
    <property type="project" value="TreeGrafter"/>
</dbReference>
<dbReference type="eggNOG" id="COG5002">
    <property type="taxonomic scope" value="Bacteria"/>
</dbReference>
<dbReference type="GO" id="GO:0004721">
    <property type="term" value="F:phosphoprotein phosphatase activity"/>
    <property type="evidence" value="ECO:0007669"/>
    <property type="project" value="TreeGrafter"/>
</dbReference>